<dbReference type="AlphaFoldDB" id="A0A2T2XCQ5"/>
<dbReference type="InterPro" id="IPR043128">
    <property type="entry name" value="Rev_trsase/Diguanyl_cyclase"/>
</dbReference>
<gene>
    <name evidence="5" type="ORF">C7B46_14905</name>
</gene>
<protein>
    <submittedName>
        <fullName evidence="5">GGDEF domain-containing protein</fullName>
    </submittedName>
</protein>
<dbReference type="Pfam" id="PF00989">
    <property type="entry name" value="PAS"/>
    <property type="match status" value="1"/>
</dbReference>
<dbReference type="NCBIfam" id="TIGR00254">
    <property type="entry name" value="GGDEF"/>
    <property type="match status" value="1"/>
</dbReference>
<feature type="domain" description="PAS" evidence="1">
    <location>
        <begin position="148"/>
        <end position="218"/>
    </location>
</feature>
<dbReference type="SMART" id="SM00086">
    <property type="entry name" value="PAC"/>
    <property type="match status" value="1"/>
</dbReference>
<dbReference type="InterPro" id="IPR013767">
    <property type="entry name" value="PAS_fold"/>
</dbReference>
<dbReference type="Gene3D" id="3.30.70.270">
    <property type="match status" value="1"/>
</dbReference>
<dbReference type="InterPro" id="IPR052155">
    <property type="entry name" value="Biofilm_reg_signaling"/>
</dbReference>
<dbReference type="CDD" id="cd01948">
    <property type="entry name" value="EAL"/>
    <property type="match status" value="1"/>
</dbReference>
<dbReference type="InterPro" id="IPR001633">
    <property type="entry name" value="EAL_dom"/>
</dbReference>
<dbReference type="SMART" id="SM00267">
    <property type="entry name" value="GGDEF"/>
    <property type="match status" value="1"/>
</dbReference>
<dbReference type="PANTHER" id="PTHR44757">
    <property type="entry name" value="DIGUANYLATE CYCLASE DGCP"/>
    <property type="match status" value="1"/>
</dbReference>
<dbReference type="InterPro" id="IPR035919">
    <property type="entry name" value="EAL_sf"/>
</dbReference>
<dbReference type="PROSITE" id="PS50883">
    <property type="entry name" value="EAL"/>
    <property type="match status" value="1"/>
</dbReference>
<feature type="domain" description="GGDEF" evidence="4">
    <location>
        <begin position="305"/>
        <end position="438"/>
    </location>
</feature>
<sequence length="708" mass="80012">MTVSGSPRQPRVLRLASNATWVNTESLKQLLDAPDMAIWAVDAAQRVMWMNRIGRLWCGKPQREILGRHERDLFPPQADQWCEWEAQVLRTRQPVRHQREVLTLASGQCLEVEIDRVPYWKGAAIVGVIICVHDITDRVRTENTVRLNETRYRTILDEIHDGYFEVDLAGNLVFFNVALSHILGYPANVLYGMNNREYTDAANAKTLYQAFNRVYRTGEPVSVDWQIIRQDGTQRYLTASVALLRDDHNNPIGFRGLARDITETKTAELRLHFMAHHDLLTELPNRTQLMTQLTASLEEARQGHGLLALLFIDLDRFKHVNDTLGHLAGDQLLRGVAERIRQEVRHSDIIARMGGDEFIVVLWPLYQELAATAIAARMIHSLQQPWVMEGHEFRCPASIGIALYPEDGQDATTLLKHADMAMYQAKTTGGNRYALYAPMMSYRSSRYVQLETQLHQALAHHDFRMHYQPQVDSRTGRIIGAEALVRWQHPDGHLVAPHEFISFAEQSGLIVPLGRQVIAEVCRQMGVWQSAGLFLPKIAVNLSASEFQQPDLVDYITKILQESGVPPACFAVEMTESAAMQRMPHTLRVLGDLRTLGVAVALDDFGMGFSSLRYLKDFPITALKIEQSFVRGLVEEPKDRAVIKTLVEFAQYFDIDLIAEGVETPAQLESLQQMGCFYVQGYLFSQPLPADAFDAFARSVGLADTSSP</sequence>
<dbReference type="SMART" id="SM00052">
    <property type="entry name" value="EAL"/>
    <property type="match status" value="1"/>
</dbReference>
<dbReference type="SMART" id="SM00091">
    <property type="entry name" value="PAS"/>
    <property type="match status" value="2"/>
</dbReference>
<evidence type="ECO:0000259" key="1">
    <source>
        <dbReference type="PROSITE" id="PS50112"/>
    </source>
</evidence>
<dbReference type="InterPro" id="IPR000700">
    <property type="entry name" value="PAS-assoc_C"/>
</dbReference>
<feature type="domain" description="PAS" evidence="1">
    <location>
        <begin position="23"/>
        <end position="77"/>
    </location>
</feature>
<dbReference type="PROSITE" id="PS50112">
    <property type="entry name" value="PAS"/>
    <property type="match status" value="2"/>
</dbReference>
<comment type="caution">
    <text evidence="5">The sequence shown here is derived from an EMBL/GenBank/DDBJ whole genome shotgun (WGS) entry which is preliminary data.</text>
</comment>
<dbReference type="SUPFAM" id="SSF55785">
    <property type="entry name" value="PYP-like sensor domain (PAS domain)"/>
    <property type="match status" value="2"/>
</dbReference>
<name>A0A2T2XCQ5_9FIRM</name>
<dbReference type="InterPro" id="IPR000160">
    <property type="entry name" value="GGDEF_dom"/>
</dbReference>
<organism evidence="5 6">
    <name type="scientific">Sulfobacillus benefaciens</name>
    <dbReference type="NCBI Taxonomy" id="453960"/>
    <lineage>
        <taxon>Bacteria</taxon>
        <taxon>Bacillati</taxon>
        <taxon>Bacillota</taxon>
        <taxon>Clostridia</taxon>
        <taxon>Eubacteriales</taxon>
        <taxon>Clostridiales Family XVII. Incertae Sedis</taxon>
        <taxon>Sulfobacillus</taxon>
    </lineage>
</organism>
<dbReference type="EMBL" id="PXYW01000045">
    <property type="protein sequence ID" value="PSR32311.1"/>
    <property type="molecule type" value="Genomic_DNA"/>
</dbReference>
<dbReference type="CDD" id="cd01949">
    <property type="entry name" value="GGDEF"/>
    <property type="match status" value="1"/>
</dbReference>
<dbReference type="Pfam" id="PF08448">
    <property type="entry name" value="PAS_4"/>
    <property type="match status" value="1"/>
</dbReference>
<dbReference type="PROSITE" id="PS50887">
    <property type="entry name" value="GGDEF"/>
    <property type="match status" value="1"/>
</dbReference>
<proteinExistence type="predicted"/>
<evidence type="ECO:0000313" key="5">
    <source>
        <dbReference type="EMBL" id="PSR32311.1"/>
    </source>
</evidence>
<dbReference type="Gene3D" id="3.20.20.450">
    <property type="entry name" value="EAL domain"/>
    <property type="match status" value="1"/>
</dbReference>
<dbReference type="Gene3D" id="3.30.450.20">
    <property type="entry name" value="PAS domain"/>
    <property type="match status" value="2"/>
</dbReference>
<dbReference type="Proteomes" id="UP000242972">
    <property type="component" value="Unassembled WGS sequence"/>
</dbReference>
<dbReference type="InterPro" id="IPR029787">
    <property type="entry name" value="Nucleotide_cyclase"/>
</dbReference>
<evidence type="ECO:0000259" key="3">
    <source>
        <dbReference type="PROSITE" id="PS50883"/>
    </source>
</evidence>
<dbReference type="NCBIfam" id="TIGR00229">
    <property type="entry name" value="sensory_box"/>
    <property type="match status" value="2"/>
</dbReference>
<dbReference type="GO" id="GO:0006355">
    <property type="term" value="P:regulation of DNA-templated transcription"/>
    <property type="evidence" value="ECO:0007669"/>
    <property type="project" value="InterPro"/>
</dbReference>
<dbReference type="CDD" id="cd00130">
    <property type="entry name" value="PAS"/>
    <property type="match status" value="2"/>
</dbReference>
<dbReference type="SUPFAM" id="SSF141868">
    <property type="entry name" value="EAL domain-like"/>
    <property type="match status" value="1"/>
</dbReference>
<feature type="domain" description="EAL" evidence="3">
    <location>
        <begin position="447"/>
        <end position="701"/>
    </location>
</feature>
<dbReference type="Pfam" id="PF00563">
    <property type="entry name" value="EAL"/>
    <property type="match status" value="1"/>
</dbReference>
<accession>A0A2T2XCQ5</accession>
<dbReference type="InterPro" id="IPR001610">
    <property type="entry name" value="PAC"/>
</dbReference>
<reference evidence="5 6" key="1">
    <citation type="journal article" date="2014" name="BMC Genomics">
        <title>Comparison of environmental and isolate Sulfobacillus genomes reveals diverse carbon, sulfur, nitrogen, and hydrogen metabolisms.</title>
        <authorList>
            <person name="Justice N.B."/>
            <person name="Norman A."/>
            <person name="Brown C.T."/>
            <person name="Singh A."/>
            <person name="Thomas B.C."/>
            <person name="Banfield J.F."/>
        </authorList>
    </citation>
    <scope>NUCLEOTIDE SEQUENCE [LARGE SCALE GENOMIC DNA]</scope>
    <source>
        <strain evidence="5">AMDSBA4</strain>
    </source>
</reference>
<feature type="domain" description="PAC" evidence="2">
    <location>
        <begin position="221"/>
        <end position="273"/>
    </location>
</feature>
<evidence type="ECO:0000259" key="4">
    <source>
        <dbReference type="PROSITE" id="PS50887"/>
    </source>
</evidence>
<dbReference type="InterPro" id="IPR035965">
    <property type="entry name" value="PAS-like_dom_sf"/>
</dbReference>
<dbReference type="PANTHER" id="PTHR44757:SF2">
    <property type="entry name" value="BIOFILM ARCHITECTURE MAINTENANCE PROTEIN MBAA"/>
    <property type="match status" value="1"/>
</dbReference>
<dbReference type="InterPro" id="IPR000014">
    <property type="entry name" value="PAS"/>
</dbReference>
<evidence type="ECO:0000313" key="6">
    <source>
        <dbReference type="Proteomes" id="UP000242972"/>
    </source>
</evidence>
<evidence type="ECO:0000259" key="2">
    <source>
        <dbReference type="PROSITE" id="PS50113"/>
    </source>
</evidence>
<dbReference type="PROSITE" id="PS50113">
    <property type="entry name" value="PAC"/>
    <property type="match status" value="1"/>
</dbReference>
<dbReference type="Pfam" id="PF00990">
    <property type="entry name" value="GGDEF"/>
    <property type="match status" value="1"/>
</dbReference>
<dbReference type="FunFam" id="3.30.70.270:FF:000001">
    <property type="entry name" value="Diguanylate cyclase domain protein"/>
    <property type="match status" value="1"/>
</dbReference>
<dbReference type="InterPro" id="IPR013656">
    <property type="entry name" value="PAS_4"/>
</dbReference>
<dbReference type="SUPFAM" id="SSF55073">
    <property type="entry name" value="Nucleotide cyclase"/>
    <property type="match status" value="1"/>
</dbReference>